<dbReference type="Pfam" id="PF01479">
    <property type="entry name" value="S4"/>
    <property type="match status" value="1"/>
</dbReference>
<reference evidence="7" key="1">
    <citation type="journal article" date="2014" name="Int. J. Syst. Evol. Microbiol.">
        <title>Complete genome sequence of Corynebacterium casei LMG S-19264T (=DSM 44701T), isolated from a smear-ripened cheese.</title>
        <authorList>
            <consortium name="US DOE Joint Genome Institute (JGI-PGF)"/>
            <person name="Walter F."/>
            <person name="Albersmeier A."/>
            <person name="Kalinowski J."/>
            <person name="Ruckert C."/>
        </authorList>
    </citation>
    <scope>NUCLEOTIDE SEQUENCE</scope>
    <source>
        <strain evidence="7">NBRC 101628</strain>
    </source>
</reference>
<dbReference type="GO" id="GO:0003677">
    <property type="term" value="F:DNA binding"/>
    <property type="evidence" value="ECO:0007669"/>
    <property type="project" value="UniProtKB-KW"/>
</dbReference>
<keyword evidence="3 4" id="KW-0238">DNA-binding</keyword>
<proteinExistence type="inferred from homology"/>
<accession>A0AA37RWA1</accession>
<sequence>MSNSDNQRKVRLDKWLWSARLYKTRALAQEMISGGKVHYNGQRTKPSRSVEVGAEVVLRQGFDEKTIIIDQLAEKRVSAPIAATLYHETQASLTKREQAAAQRKLLASSHPQPRSKPDKKQRRQIIRFKSTD</sequence>
<dbReference type="Proteomes" id="UP001161422">
    <property type="component" value="Unassembled WGS sequence"/>
</dbReference>
<dbReference type="PIRSF" id="PIRSF016821">
    <property type="entry name" value="HSP15"/>
    <property type="match status" value="1"/>
</dbReference>
<evidence type="ECO:0000313" key="7">
    <source>
        <dbReference type="EMBL" id="GLP95927.1"/>
    </source>
</evidence>
<comment type="caution">
    <text evidence="7">The sequence shown here is derived from an EMBL/GenBank/DDBJ whole genome shotgun (WGS) entry which is preliminary data.</text>
</comment>
<dbReference type="Gene3D" id="3.10.290.10">
    <property type="entry name" value="RNA-binding S4 domain"/>
    <property type="match status" value="1"/>
</dbReference>
<dbReference type="EMBL" id="BSNC01000003">
    <property type="protein sequence ID" value="GLP95927.1"/>
    <property type="molecule type" value="Genomic_DNA"/>
</dbReference>
<dbReference type="GO" id="GO:0043023">
    <property type="term" value="F:ribosomal large subunit binding"/>
    <property type="evidence" value="ECO:0007669"/>
    <property type="project" value="InterPro"/>
</dbReference>
<feature type="domain" description="RNA-binding S4" evidence="6">
    <location>
        <begin position="10"/>
        <end position="73"/>
    </location>
</feature>
<dbReference type="InterPro" id="IPR036986">
    <property type="entry name" value="S4_RNA-bd_sf"/>
</dbReference>
<protein>
    <recommendedName>
        <fullName evidence="4">Heat shock protein 15</fullName>
    </recommendedName>
</protein>
<name>A0AA37RWA1_9GAMM</name>
<dbReference type="CDD" id="cd00165">
    <property type="entry name" value="S4"/>
    <property type="match status" value="1"/>
</dbReference>
<keyword evidence="2 4" id="KW-0694">RNA-binding</keyword>
<organism evidence="7 8">
    <name type="scientific">Paraferrimonas sedimenticola</name>
    <dbReference type="NCBI Taxonomy" id="375674"/>
    <lineage>
        <taxon>Bacteria</taxon>
        <taxon>Pseudomonadati</taxon>
        <taxon>Pseudomonadota</taxon>
        <taxon>Gammaproteobacteria</taxon>
        <taxon>Alteromonadales</taxon>
        <taxon>Ferrimonadaceae</taxon>
        <taxon>Paraferrimonas</taxon>
    </lineage>
</organism>
<keyword evidence="7" id="KW-0346">Stress response</keyword>
<dbReference type="NCBIfam" id="NF007673">
    <property type="entry name" value="PRK10348.1"/>
    <property type="match status" value="1"/>
</dbReference>
<dbReference type="GO" id="GO:0034605">
    <property type="term" value="P:cellular response to heat"/>
    <property type="evidence" value="ECO:0007669"/>
    <property type="project" value="InterPro"/>
</dbReference>
<keyword evidence="8" id="KW-1185">Reference proteome</keyword>
<dbReference type="SMART" id="SM00363">
    <property type="entry name" value="S4"/>
    <property type="match status" value="1"/>
</dbReference>
<dbReference type="AlphaFoldDB" id="A0AA37RWA1"/>
<feature type="region of interest" description="Disordered" evidence="5">
    <location>
        <begin position="94"/>
        <end position="132"/>
    </location>
</feature>
<feature type="compositionally biased region" description="Basic residues" evidence="5">
    <location>
        <begin position="117"/>
        <end position="126"/>
    </location>
</feature>
<evidence type="ECO:0000256" key="3">
    <source>
        <dbReference type="ARBA" id="ARBA00023125"/>
    </source>
</evidence>
<dbReference type="SUPFAM" id="SSF55174">
    <property type="entry name" value="Alpha-L RNA-binding motif"/>
    <property type="match status" value="1"/>
</dbReference>
<dbReference type="RefSeq" id="WP_095506493.1">
    <property type="nucleotide sequence ID" value="NZ_BSNC01000003.1"/>
</dbReference>
<dbReference type="InterPro" id="IPR025708">
    <property type="entry name" value="HSP15"/>
</dbReference>
<evidence type="ECO:0000313" key="8">
    <source>
        <dbReference type="Proteomes" id="UP001161422"/>
    </source>
</evidence>
<evidence type="ECO:0000256" key="2">
    <source>
        <dbReference type="ARBA" id="ARBA00022884"/>
    </source>
</evidence>
<gene>
    <name evidence="7" type="ORF">GCM10007895_12330</name>
</gene>
<dbReference type="PROSITE" id="PS50889">
    <property type="entry name" value="S4"/>
    <property type="match status" value="1"/>
</dbReference>
<comment type="similarity">
    <text evidence="1 4">Belongs to the HSP15 family.</text>
</comment>
<reference evidence="7" key="2">
    <citation type="submission" date="2023-01" db="EMBL/GenBank/DDBJ databases">
        <title>Draft genome sequence of Paraferrimonas sedimenticola strain NBRC 101628.</title>
        <authorList>
            <person name="Sun Q."/>
            <person name="Mori K."/>
        </authorList>
    </citation>
    <scope>NUCLEOTIDE SEQUENCE</scope>
    <source>
        <strain evidence="7">NBRC 101628</strain>
    </source>
</reference>
<dbReference type="InterPro" id="IPR002942">
    <property type="entry name" value="S4_RNA-bd"/>
</dbReference>
<evidence type="ECO:0000256" key="1">
    <source>
        <dbReference type="ARBA" id="ARBA00008396"/>
    </source>
</evidence>
<dbReference type="GO" id="GO:0003727">
    <property type="term" value="F:single-stranded RNA binding"/>
    <property type="evidence" value="ECO:0007669"/>
    <property type="project" value="InterPro"/>
</dbReference>
<evidence type="ECO:0000256" key="5">
    <source>
        <dbReference type="SAM" id="MobiDB-lite"/>
    </source>
</evidence>
<evidence type="ECO:0000256" key="4">
    <source>
        <dbReference type="PIRNR" id="PIRNR016821"/>
    </source>
</evidence>
<evidence type="ECO:0000259" key="6">
    <source>
        <dbReference type="SMART" id="SM00363"/>
    </source>
</evidence>